<evidence type="ECO:0000256" key="6">
    <source>
        <dbReference type="ARBA" id="ARBA00034103"/>
    </source>
</evidence>
<evidence type="ECO:0000313" key="9">
    <source>
        <dbReference type="Proteomes" id="UP000008792"/>
    </source>
</evidence>
<reference evidence="8 9" key="1">
    <citation type="journal article" date="2007" name="Nature">
        <title>Evolution of genes and genomes on the Drosophila phylogeny.</title>
        <authorList>
            <consortium name="Drosophila 12 Genomes Consortium"/>
            <person name="Clark A.G."/>
            <person name="Eisen M.B."/>
            <person name="Smith D.R."/>
            <person name="Bergman C.M."/>
            <person name="Oliver B."/>
            <person name="Markow T.A."/>
            <person name="Kaufman T.C."/>
            <person name="Kellis M."/>
            <person name="Gelbart W."/>
            <person name="Iyer V.N."/>
            <person name="Pollard D.A."/>
            <person name="Sackton T.B."/>
            <person name="Larracuente A.M."/>
            <person name="Singh N.D."/>
            <person name="Abad J.P."/>
            <person name="Abt D.N."/>
            <person name="Adryan B."/>
            <person name="Aguade M."/>
            <person name="Akashi H."/>
            <person name="Anderson W.W."/>
            <person name="Aquadro C.F."/>
            <person name="Ardell D.H."/>
            <person name="Arguello R."/>
            <person name="Artieri C.G."/>
            <person name="Barbash D.A."/>
            <person name="Barker D."/>
            <person name="Barsanti P."/>
            <person name="Batterham P."/>
            <person name="Batzoglou S."/>
            <person name="Begun D."/>
            <person name="Bhutkar A."/>
            <person name="Blanco E."/>
            <person name="Bosak S.A."/>
            <person name="Bradley R.K."/>
            <person name="Brand A.D."/>
            <person name="Brent M.R."/>
            <person name="Brooks A.N."/>
            <person name="Brown R.H."/>
            <person name="Butlin R.K."/>
            <person name="Caggese C."/>
            <person name="Calvi B.R."/>
            <person name="Bernardo de Carvalho A."/>
            <person name="Caspi A."/>
            <person name="Castrezana S."/>
            <person name="Celniker S.E."/>
            <person name="Chang J.L."/>
            <person name="Chapple C."/>
            <person name="Chatterji S."/>
            <person name="Chinwalla A."/>
            <person name="Civetta A."/>
            <person name="Clifton S.W."/>
            <person name="Comeron J.M."/>
            <person name="Costello J.C."/>
            <person name="Coyne J.A."/>
            <person name="Daub J."/>
            <person name="David R.G."/>
            <person name="Delcher A.L."/>
            <person name="Delehaunty K."/>
            <person name="Do C.B."/>
            <person name="Ebling H."/>
            <person name="Edwards K."/>
            <person name="Eickbush T."/>
            <person name="Evans J.D."/>
            <person name="Filipski A."/>
            <person name="Findeiss S."/>
            <person name="Freyhult E."/>
            <person name="Fulton L."/>
            <person name="Fulton R."/>
            <person name="Garcia A.C."/>
            <person name="Gardiner A."/>
            <person name="Garfield D.A."/>
            <person name="Garvin B.E."/>
            <person name="Gibson G."/>
            <person name="Gilbert D."/>
            <person name="Gnerre S."/>
            <person name="Godfrey J."/>
            <person name="Good R."/>
            <person name="Gotea V."/>
            <person name="Gravely B."/>
            <person name="Greenberg A.J."/>
            <person name="Griffiths-Jones S."/>
            <person name="Gross S."/>
            <person name="Guigo R."/>
            <person name="Gustafson E.A."/>
            <person name="Haerty W."/>
            <person name="Hahn M.W."/>
            <person name="Halligan D.L."/>
            <person name="Halpern A.L."/>
            <person name="Halter G.M."/>
            <person name="Han M.V."/>
            <person name="Heger A."/>
            <person name="Hillier L."/>
            <person name="Hinrichs A.S."/>
            <person name="Holmes I."/>
            <person name="Hoskins R.A."/>
            <person name="Hubisz M.J."/>
            <person name="Hultmark D."/>
            <person name="Huntley M.A."/>
            <person name="Jaffe D.B."/>
            <person name="Jagadeeshan S."/>
            <person name="Jeck W.R."/>
            <person name="Johnson J."/>
            <person name="Jones C.D."/>
            <person name="Jordan W.C."/>
            <person name="Karpen G.H."/>
            <person name="Kataoka E."/>
            <person name="Keightley P.D."/>
            <person name="Kheradpour P."/>
            <person name="Kirkness E.F."/>
            <person name="Koerich L.B."/>
            <person name="Kristiansen K."/>
            <person name="Kudrna D."/>
            <person name="Kulathinal R.J."/>
            <person name="Kumar S."/>
            <person name="Kwok R."/>
            <person name="Lander E."/>
            <person name="Langley C.H."/>
            <person name="Lapoint R."/>
            <person name="Lazzaro B.P."/>
            <person name="Lee S.J."/>
            <person name="Levesque L."/>
            <person name="Li R."/>
            <person name="Lin C.F."/>
            <person name="Lin M.F."/>
            <person name="Lindblad-Toh K."/>
            <person name="Llopart A."/>
            <person name="Long M."/>
            <person name="Low L."/>
            <person name="Lozovsky E."/>
            <person name="Lu J."/>
            <person name="Luo M."/>
            <person name="Machado C.A."/>
            <person name="Makalowski W."/>
            <person name="Marzo M."/>
            <person name="Matsuda M."/>
            <person name="Matzkin L."/>
            <person name="McAllister B."/>
            <person name="McBride C.S."/>
            <person name="McKernan B."/>
            <person name="McKernan K."/>
            <person name="Mendez-Lago M."/>
            <person name="Minx P."/>
            <person name="Mollenhauer M.U."/>
            <person name="Montooth K."/>
            <person name="Mount S.M."/>
            <person name="Mu X."/>
            <person name="Myers E."/>
            <person name="Negre B."/>
            <person name="Newfeld S."/>
            <person name="Nielsen R."/>
            <person name="Noor M.A."/>
            <person name="O'Grady P."/>
            <person name="Pachter L."/>
            <person name="Papaceit M."/>
            <person name="Parisi M.J."/>
            <person name="Parisi M."/>
            <person name="Parts L."/>
            <person name="Pedersen J.S."/>
            <person name="Pesole G."/>
            <person name="Phillippy A.M."/>
            <person name="Ponting C.P."/>
            <person name="Pop M."/>
            <person name="Porcelli D."/>
            <person name="Powell J.R."/>
            <person name="Prohaska S."/>
            <person name="Pruitt K."/>
            <person name="Puig M."/>
            <person name="Quesneville H."/>
            <person name="Ram K.R."/>
            <person name="Rand D."/>
            <person name="Rasmussen M.D."/>
            <person name="Reed L.K."/>
            <person name="Reenan R."/>
            <person name="Reily A."/>
            <person name="Remington K.A."/>
            <person name="Rieger T.T."/>
            <person name="Ritchie M.G."/>
            <person name="Robin C."/>
            <person name="Rogers Y.H."/>
            <person name="Rohde C."/>
            <person name="Rozas J."/>
            <person name="Rubenfield M.J."/>
            <person name="Ruiz A."/>
            <person name="Russo S."/>
            <person name="Salzberg S.L."/>
            <person name="Sanchez-Gracia A."/>
            <person name="Saranga D.J."/>
            <person name="Sato H."/>
            <person name="Schaeffer S.W."/>
            <person name="Schatz M.C."/>
            <person name="Schlenke T."/>
            <person name="Schwartz R."/>
            <person name="Segarra C."/>
            <person name="Singh R.S."/>
            <person name="Sirot L."/>
            <person name="Sirota M."/>
            <person name="Sisneros N.B."/>
            <person name="Smith C.D."/>
            <person name="Smith T.F."/>
            <person name="Spieth J."/>
            <person name="Stage D.E."/>
            <person name="Stark A."/>
            <person name="Stephan W."/>
            <person name="Strausberg R.L."/>
            <person name="Strempel S."/>
            <person name="Sturgill D."/>
            <person name="Sutton G."/>
            <person name="Sutton G.G."/>
            <person name="Tao W."/>
            <person name="Teichmann S."/>
            <person name="Tobari Y.N."/>
            <person name="Tomimura Y."/>
            <person name="Tsolas J.M."/>
            <person name="Valente V.L."/>
            <person name="Venter E."/>
            <person name="Venter J.C."/>
            <person name="Vicario S."/>
            <person name="Vieira F.G."/>
            <person name="Vilella A.J."/>
            <person name="Villasante A."/>
            <person name="Walenz B."/>
            <person name="Wang J."/>
            <person name="Wasserman M."/>
            <person name="Watts T."/>
            <person name="Wilson D."/>
            <person name="Wilson R.K."/>
            <person name="Wing R.A."/>
            <person name="Wolfner M.F."/>
            <person name="Wong A."/>
            <person name="Wong G.K."/>
            <person name="Wu C.I."/>
            <person name="Wu G."/>
            <person name="Yamamoto D."/>
            <person name="Yang H.P."/>
            <person name="Yang S.P."/>
            <person name="Yorke J.A."/>
            <person name="Yoshida K."/>
            <person name="Zdobnov E."/>
            <person name="Zhang P."/>
            <person name="Zhang Y."/>
            <person name="Zimin A.V."/>
            <person name="Baldwin J."/>
            <person name="Abdouelleil A."/>
            <person name="Abdulkadir J."/>
            <person name="Abebe A."/>
            <person name="Abera B."/>
            <person name="Abreu J."/>
            <person name="Acer S.C."/>
            <person name="Aftuck L."/>
            <person name="Alexander A."/>
            <person name="An P."/>
            <person name="Anderson E."/>
            <person name="Anderson S."/>
            <person name="Arachi H."/>
            <person name="Azer M."/>
            <person name="Bachantsang P."/>
            <person name="Barry A."/>
            <person name="Bayul T."/>
            <person name="Berlin A."/>
            <person name="Bessette D."/>
            <person name="Bloom T."/>
            <person name="Blye J."/>
            <person name="Boguslavskiy L."/>
            <person name="Bonnet C."/>
            <person name="Boukhgalter B."/>
            <person name="Bourzgui I."/>
            <person name="Brown A."/>
            <person name="Cahill P."/>
            <person name="Channer S."/>
            <person name="Cheshatsang Y."/>
            <person name="Chuda L."/>
            <person name="Citroen M."/>
            <person name="Collymore A."/>
            <person name="Cooke P."/>
            <person name="Costello M."/>
            <person name="D'Aco K."/>
            <person name="Daza R."/>
            <person name="De Haan G."/>
            <person name="DeGray S."/>
            <person name="DeMaso C."/>
            <person name="Dhargay N."/>
            <person name="Dooley K."/>
            <person name="Dooley E."/>
            <person name="Doricent M."/>
            <person name="Dorje P."/>
            <person name="Dorjee K."/>
            <person name="Dupes A."/>
            <person name="Elong R."/>
            <person name="Falk J."/>
            <person name="Farina A."/>
            <person name="Faro S."/>
            <person name="Ferguson D."/>
            <person name="Fisher S."/>
            <person name="Foley C.D."/>
            <person name="Franke A."/>
            <person name="Friedrich D."/>
            <person name="Gadbois L."/>
            <person name="Gearin G."/>
            <person name="Gearin C.R."/>
            <person name="Giannoukos G."/>
            <person name="Goode T."/>
            <person name="Graham J."/>
            <person name="Grandbois E."/>
            <person name="Grewal S."/>
            <person name="Gyaltsen K."/>
            <person name="Hafez N."/>
            <person name="Hagos B."/>
            <person name="Hall J."/>
            <person name="Henson C."/>
            <person name="Hollinger A."/>
            <person name="Honan T."/>
            <person name="Huard M.D."/>
            <person name="Hughes L."/>
            <person name="Hurhula B."/>
            <person name="Husby M.E."/>
            <person name="Kamat A."/>
            <person name="Kanga B."/>
            <person name="Kashin S."/>
            <person name="Khazanovich D."/>
            <person name="Kisner P."/>
            <person name="Lance K."/>
            <person name="Lara M."/>
            <person name="Lee W."/>
            <person name="Lennon N."/>
            <person name="Letendre F."/>
            <person name="LeVine R."/>
            <person name="Lipovsky A."/>
            <person name="Liu X."/>
            <person name="Liu J."/>
            <person name="Liu S."/>
            <person name="Lokyitsang T."/>
            <person name="Lokyitsang Y."/>
            <person name="Lubonja R."/>
            <person name="Lui A."/>
            <person name="MacDonald P."/>
            <person name="Magnisalis V."/>
            <person name="Maru K."/>
            <person name="Matthews C."/>
            <person name="McCusker W."/>
            <person name="McDonough S."/>
            <person name="Mehta T."/>
            <person name="Meldrim J."/>
            <person name="Meneus L."/>
            <person name="Mihai O."/>
            <person name="Mihalev A."/>
            <person name="Mihova T."/>
            <person name="Mittelman R."/>
            <person name="Mlenga V."/>
            <person name="Montmayeur A."/>
            <person name="Mulrain L."/>
            <person name="Navidi A."/>
            <person name="Naylor J."/>
            <person name="Negash T."/>
            <person name="Nguyen T."/>
            <person name="Nguyen N."/>
            <person name="Nicol R."/>
            <person name="Norbu C."/>
            <person name="Norbu N."/>
            <person name="Novod N."/>
            <person name="O'Neill B."/>
            <person name="Osman S."/>
            <person name="Markiewicz E."/>
            <person name="Oyono O.L."/>
            <person name="Patti C."/>
            <person name="Phunkhang P."/>
            <person name="Pierre F."/>
            <person name="Priest M."/>
            <person name="Raghuraman S."/>
            <person name="Rege F."/>
            <person name="Reyes R."/>
            <person name="Rise C."/>
            <person name="Rogov P."/>
            <person name="Ross K."/>
            <person name="Ryan E."/>
            <person name="Settipalli S."/>
            <person name="Shea T."/>
            <person name="Sherpa N."/>
            <person name="Shi L."/>
            <person name="Shih D."/>
            <person name="Sparrow T."/>
            <person name="Spaulding J."/>
            <person name="Stalker J."/>
            <person name="Stange-Thomann N."/>
            <person name="Stavropoulos S."/>
            <person name="Stone C."/>
            <person name="Strader C."/>
            <person name="Tesfaye S."/>
            <person name="Thomson T."/>
            <person name="Thoulutsang Y."/>
            <person name="Thoulutsang D."/>
            <person name="Topham K."/>
            <person name="Topping I."/>
            <person name="Tsamla T."/>
            <person name="Vassiliev H."/>
            <person name="Vo A."/>
            <person name="Wangchuk T."/>
            <person name="Wangdi T."/>
            <person name="Weiand M."/>
            <person name="Wilkinson J."/>
            <person name="Wilson A."/>
            <person name="Yadav S."/>
            <person name="Young G."/>
            <person name="Yu Q."/>
            <person name="Zembek L."/>
            <person name="Zhong D."/>
            <person name="Zimmer A."/>
            <person name="Zwirko Z."/>
            <person name="Jaffe D.B."/>
            <person name="Alvarez P."/>
            <person name="Brockman W."/>
            <person name="Butler J."/>
            <person name="Chin C."/>
            <person name="Gnerre S."/>
            <person name="Grabherr M."/>
            <person name="Kleber M."/>
            <person name="Mauceli E."/>
            <person name="MacCallum I."/>
        </authorList>
    </citation>
    <scope>NUCLEOTIDE SEQUENCE [LARGE SCALE GENOMIC DNA]</scope>
    <source>
        <strain evidence="9">Tucson 15010-1051.87</strain>
    </source>
</reference>
<dbReference type="AlphaFoldDB" id="A0A0Q9WKW8"/>
<dbReference type="PANTHER" id="PTHR23354:SF122">
    <property type="entry name" value="GTPASE-ACTIVATING PROTEIN SKYWALKER"/>
    <property type="match status" value="1"/>
</dbReference>
<keyword evidence="4" id="KW-0472">Membrane</keyword>
<evidence type="ECO:0000256" key="1">
    <source>
        <dbReference type="ARBA" id="ARBA00004156"/>
    </source>
</evidence>
<dbReference type="Proteomes" id="UP000008792">
    <property type="component" value="Unassembled WGS sequence"/>
</dbReference>
<dbReference type="Gene3D" id="1.10.472.80">
    <property type="entry name" value="Ypt/Rab-GAP domain of gyp1p, domain 3"/>
    <property type="match status" value="1"/>
</dbReference>
<dbReference type="GO" id="GO:0012505">
    <property type="term" value="C:endomembrane system"/>
    <property type="evidence" value="ECO:0007669"/>
    <property type="project" value="UniProtKB-SubCell"/>
</dbReference>
<sequence>MVGKVLGIRDLDQFSSRRSSVYVDPECEKFFELPLFIAASSNDITTKCQCWQFSPGKEPALRSFTEIQQLLQQGKKRDVKSILRENSWPINSPIRSQLWPALCAQHLTKQNMLDGFYWEMVHQVFGTTELSDKPIMLPAFVDATHCLPYHLTSTGRAVADRIVNVLGYDCPDITYSPVLYPITSLLLHFMSEEEAYLCLAGLVGSKEKTFINQTKLQHEVTWKTVMQIAKKHTKSAIAYFQRICPSQKLERVFMDWCWWILAGLPFQHLVRIMDCYFHEGIKVLYRVALVILNLFHKECQSNNEWSPDNIKNDIGNALIKFCKKIPVSPAKLLHAAFSIRGLSTQYISRIFIKTEMLLKSRSAFNSGSKQLIKSRSSDNLPTSQSQVNIQMMSHTLTIRELFTLWSWLPVRITMYQPVLLYTTEEHGCSLTTFYVRVEQHEPTLLMIKTCNNEVFGAYCSSRWFERNVKDDKGQRQAYFGTGETFLFSLYPERAKYPWVGIEGDRDLGHSSELFMAADSKMITIGGGEGQAIWMDENIRFGKTDSCKTFNNPPLCPSGDFEIRVLEVYGFVGI</sequence>
<gene>
    <name evidence="8" type="primary">Dvir\GJ17344</name>
    <name evidence="8" type="ORF">Dvir_GJ17344</name>
</gene>
<dbReference type="SMART" id="SM00164">
    <property type="entry name" value="TBC"/>
    <property type="match status" value="1"/>
</dbReference>
<proteinExistence type="predicted"/>
<dbReference type="PROSITE" id="PS51886">
    <property type="entry name" value="TLDC"/>
    <property type="match status" value="1"/>
</dbReference>
<feature type="domain" description="TLDc" evidence="7">
    <location>
        <begin position="394"/>
        <end position="571"/>
    </location>
</feature>
<dbReference type="GO" id="GO:0045202">
    <property type="term" value="C:synapse"/>
    <property type="evidence" value="ECO:0007669"/>
    <property type="project" value="UniProtKB-SubCell"/>
</dbReference>
<evidence type="ECO:0000256" key="5">
    <source>
        <dbReference type="ARBA" id="ARBA00023329"/>
    </source>
</evidence>
<evidence type="ECO:0000313" key="8">
    <source>
        <dbReference type="EMBL" id="KRF81499.1"/>
    </source>
</evidence>
<dbReference type="InterPro" id="IPR006571">
    <property type="entry name" value="TLDc_dom"/>
</dbReference>
<keyword evidence="5" id="KW-0968">Cytoplasmic vesicle</keyword>
<evidence type="ECO:0000256" key="4">
    <source>
        <dbReference type="ARBA" id="ARBA00023136"/>
    </source>
</evidence>
<protein>
    <submittedName>
        <fullName evidence="8">Uncharacterized protein, isoform F</fullName>
    </submittedName>
</protein>
<comment type="subcellular location">
    <subcellularLocation>
        <location evidence="1">Cytoplasmic vesicle membrane</location>
    </subcellularLocation>
    <subcellularLocation>
        <location evidence="2">Endomembrane system</location>
        <topology evidence="2">Peripheral membrane protein</topology>
    </subcellularLocation>
    <subcellularLocation>
        <location evidence="6">Synapse</location>
    </subcellularLocation>
</comment>
<dbReference type="OrthoDB" id="10065050at2759"/>
<dbReference type="InterPro" id="IPR000195">
    <property type="entry name" value="Rab-GAP-TBC_dom"/>
</dbReference>
<dbReference type="FunFam" id="1.10.472.80:FF:000035">
    <property type="entry name" value="Uncharacterized protein, isoform C"/>
    <property type="match status" value="1"/>
</dbReference>
<dbReference type="SMART" id="SM00584">
    <property type="entry name" value="TLDc"/>
    <property type="match status" value="1"/>
</dbReference>
<organism evidence="8 9">
    <name type="scientific">Drosophila virilis</name>
    <name type="common">Fruit fly</name>
    <dbReference type="NCBI Taxonomy" id="7244"/>
    <lineage>
        <taxon>Eukaryota</taxon>
        <taxon>Metazoa</taxon>
        <taxon>Ecdysozoa</taxon>
        <taxon>Arthropoda</taxon>
        <taxon>Hexapoda</taxon>
        <taxon>Insecta</taxon>
        <taxon>Pterygota</taxon>
        <taxon>Neoptera</taxon>
        <taxon>Endopterygota</taxon>
        <taxon>Diptera</taxon>
        <taxon>Brachycera</taxon>
        <taxon>Muscomorpha</taxon>
        <taxon>Ephydroidea</taxon>
        <taxon>Drosophilidae</taxon>
        <taxon>Drosophila</taxon>
    </lineage>
</organism>
<name>A0A0Q9WKW8_DROVI</name>
<dbReference type="Pfam" id="PF07534">
    <property type="entry name" value="TLD"/>
    <property type="match status" value="1"/>
</dbReference>
<evidence type="ECO:0000256" key="3">
    <source>
        <dbReference type="ARBA" id="ARBA00023018"/>
    </source>
</evidence>
<dbReference type="GO" id="GO:0030659">
    <property type="term" value="C:cytoplasmic vesicle membrane"/>
    <property type="evidence" value="ECO:0007669"/>
    <property type="project" value="UniProtKB-SubCell"/>
</dbReference>
<accession>A0A0Q9WKW8</accession>
<keyword evidence="9" id="KW-1185">Reference proteome</keyword>
<evidence type="ECO:0000259" key="7">
    <source>
        <dbReference type="PROSITE" id="PS51886"/>
    </source>
</evidence>
<dbReference type="SUPFAM" id="SSF47923">
    <property type="entry name" value="Ypt/Rab-GAP domain of gyp1p"/>
    <property type="match status" value="1"/>
</dbReference>
<dbReference type="Pfam" id="PF00566">
    <property type="entry name" value="RabGAP-TBC"/>
    <property type="match status" value="1"/>
</dbReference>
<evidence type="ECO:0000256" key="2">
    <source>
        <dbReference type="ARBA" id="ARBA00004184"/>
    </source>
</evidence>
<dbReference type="InterPro" id="IPR035969">
    <property type="entry name" value="Rab-GAP_TBC_sf"/>
</dbReference>
<dbReference type="PANTHER" id="PTHR23354">
    <property type="entry name" value="NUCLEOLAR PROTEIN 7/ESTROGEN RECEPTOR COACTIVATOR-RELATED"/>
    <property type="match status" value="1"/>
</dbReference>
<dbReference type="EMBL" id="CH940649">
    <property type="protein sequence ID" value="KRF81499.1"/>
    <property type="molecule type" value="Genomic_DNA"/>
</dbReference>
<keyword evidence="3" id="KW-0770">Synapse</keyword>